<dbReference type="SUPFAM" id="SSF50118">
    <property type="entry name" value="Cell growth inhibitor/plasmid maintenance toxic component"/>
    <property type="match status" value="1"/>
</dbReference>
<evidence type="ECO:0000256" key="1">
    <source>
        <dbReference type="SAM" id="MobiDB-lite"/>
    </source>
</evidence>
<evidence type="ECO:0000313" key="2">
    <source>
        <dbReference type="EMBL" id="TSI17921.1"/>
    </source>
</evidence>
<dbReference type="RefSeq" id="WP_143921832.1">
    <property type="nucleotide sequence ID" value="NZ_VLTK01000003.1"/>
</dbReference>
<dbReference type="Pfam" id="PF02452">
    <property type="entry name" value="PemK_toxin"/>
    <property type="match status" value="1"/>
</dbReference>
<dbReference type="Proteomes" id="UP000316406">
    <property type="component" value="Unassembled WGS sequence"/>
</dbReference>
<accession>A0A556CKH1</accession>
<feature type="region of interest" description="Disordered" evidence="1">
    <location>
        <begin position="22"/>
        <end position="84"/>
    </location>
</feature>
<dbReference type="OrthoDB" id="5184628at2"/>
<dbReference type="GO" id="GO:0003677">
    <property type="term" value="F:DNA binding"/>
    <property type="evidence" value="ECO:0007669"/>
    <property type="project" value="InterPro"/>
</dbReference>
<evidence type="ECO:0000313" key="3">
    <source>
        <dbReference type="Proteomes" id="UP000316406"/>
    </source>
</evidence>
<proteinExistence type="predicted"/>
<keyword evidence="3" id="KW-1185">Reference proteome</keyword>
<dbReference type="EMBL" id="VLTK01000003">
    <property type="protein sequence ID" value="TSI17921.1"/>
    <property type="molecule type" value="Genomic_DNA"/>
</dbReference>
<comment type="caution">
    <text evidence="2">The sequence shown here is derived from an EMBL/GenBank/DDBJ whole genome shotgun (WGS) entry which is preliminary data.</text>
</comment>
<reference evidence="2 3" key="1">
    <citation type="submission" date="2019-07" db="EMBL/GenBank/DDBJ databases">
        <title>Draft genome sequence of Brevibacterium aurantiacum XU54 isolated from Xinjiang China.</title>
        <authorList>
            <person name="Xu X."/>
        </authorList>
    </citation>
    <scope>NUCLEOTIDE SEQUENCE [LARGE SCALE GENOMIC DNA]</scope>
    <source>
        <strain evidence="2 3">XU54</strain>
    </source>
</reference>
<feature type="compositionally biased region" description="Low complexity" evidence="1">
    <location>
        <begin position="32"/>
        <end position="43"/>
    </location>
</feature>
<organism evidence="2 3">
    <name type="scientific">Brevibacterium aurantiacum</name>
    <dbReference type="NCBI Taxonomy" id="273384"/>
    <lineage>
        <taxon>Bacteria</taxon>
        <taxon>Bacillati</taxon>
        <taxon>Actinomycetota</taxon>
        <taxon>Actinomycetes</taxon>
        <taxon>Micrococcales</taxon>
        <taxon>Brevibacteriaceae</taxon>
        <taxon>Brevibacterium</taxon>
    </lineage>
</organism>
<sequence length="198" mass="21546">MSWKSLVNRVVKIGVNEGFKFLKESQAKKKAGPQGSGPRPNGPGRSGTGGADARSSDPASAGQSDYPGDYRGPVNVTYSPDLDGDADPGEVVWGWVPYEEDHSQGKDRPSLVVGKDGRWVLALMLTSQDHISGGVGEVREDRHARWMNIGSGDWDSHGRPSEIRLDRVIRLDPQSIRREGSIMPREIFEQIGRNVAAG</sequence>
<gene>
    <name evidence="2" type="ORF">FO013_07015</name>
</gene>
<dbReference type="InterPro" id="IPR003477">
    <property type="entry name" value="PemK-like"/>
</dbReference>
<protein>
    <submittedName>
        <fullName evidence="2">Type II toxin-antitoxin system PemK/MazF family toxin</fullName>
    </submittedName>
</protein>
<name>A0A556CKH1_BREAU</name>
<dbReference type="AlphaFoldDB" id="A0A556CKH1"/>